<evidence type="ECO:0000256" key="1">
    <source>
        <dbReference type="SAM" id="MobiDB-lite"/>
    </source>
</evidence>
<name>A0AAW0QVS1_9PEZI</name>
<evidence type="ECO:0000313" key="3">
    <source>
        <dbReference type="Proteomes" id="UP001392437"/>
    </source>
</evidence>
<evidence type="ECO:0000313" key="2">
    <source>
        <dbReference type="EMBL" id="KAK8113843.1"/>
    </source>
</evidence>
<sequence>MPFWSSFRRREPPKQEAASAEAEAGREERAAVVHPLLAPPPAHPSTMVSTAHPGPALELRPPGDFASLVPRPTLPGTSGKAVFFESPLAHLHYKQLTDLLSMPRQRSIREMIALKGLEVEELYNRSRPSRPRCCRRAGPSYSLVADPASLVGDENLKLSEAIERAMAHICWAFGWLSDRQAYRSYDWIVKNLLWKKVQWIRRTYVWWAHGNMAWTIECYAMPPVPCSVLALSSEGGIVEEVDKQLGPVVEELEKAQKVIVNAIARKGTGRASVRCSVGDLALLSDSMCRISWRMSLIYLSIAKERLLRRLAANWS</sequence>
<dbReference type="Proteomes" id="UP001392437">
    <property type="component" value="Unassembled WGS sequence"/>
</dbReference>
<dbReference type="EMBL" id="JAQQWP010000006">
    <property type="protein sequence ID" value="KAK8113843.1"/>
    <property type="molecule type" value="Genomic_DNA"/>
</dbReference>
<accession>A0AAW0QVS1</accession>
<feature type="region of interest" description="Disordered" evidence="1">
    <location>
        <begin position="1"/>
        <end position="57"/>
    </location>
</feature>
<organism evidence="2 3">
    <name type="scientific">Apiospora kogelbergensis</name>
    <dbReference type="NCBI Taxonomy" id="1337665"/>
    <lineage>
        <taxon>Eukaryota</taxon>
        <taxon>Fungi</taxon>
        <taxon>Dikarya</taxon>
        <taxon>Ascomycota</taxon>
        <taxon>Pezizomycotina</taxon>
        <taxon>Sordariomycetes</taxon>
        <taxon>Xylariomycetidae</taxon>
        <taxon>Amphisphaeriales</taxon>
        <taxon>Apiosporaceae</taxon>
        <taxon>Apiospora</taxon>
    </lineage>
</organism>
<keyword evidence="3" id="KW-1185">Reference proteome</keyword>
<comment type="caution">
    <text evidence="2">The sequence shown here is derived from an EMBL/GenBank/DDBJ whole genome shotgun (WGS) entry which is preliminary data.</text>
</comment>
<protein>
    <submittedName>
        <fullName evidence="2">Uncharacterized protein</fullName>
    </submittedName>
</protein>
<reference evidence="2 3" key="1">
    <citation type="submission" date="2023-01" db="EMBL/GenBank/DDBJ databases">
        <title>Analysis of 21 Apiospora genomes using comparative genomics revels a genus with tremendous synthesis potential of carbohydrate active enzymes and secondary metabolites.</title>
        <authorList>
            <person name="Sorensen T."/>
        </authorList>
    </citation>
    <scope>NUCLEOTIDE SEQUENCE [LARGE SCALE GENOMIC DNA]</scope>
    <source>
        <strain evidence="2 3">CBS 117206</strain>
    </source>
</reference>
<dbReference type="AlphaFoldDB" id="A0AAW0QVS1"/>
<proteinExistence type="predicted"/>
<gene>
    <name evidence="2" type="ORF">PG999_005912</name>
</gene>